<dbReference type="PANTHER" id="PTHR33704:SF1">
    <property type="entry name" value="PROTEIN HEAT INTOLERANT 4-RELATED"/>
    <property type="match status" value="1"/>
</dbReference>
<dbReference type="Proteomes" id="UP000315295">
    <property type="component" value="Unassembled WGS sequence"/>
</dbReference>
<dbReference type="AlphaFoldDB" id="A0A540M2M0"/>
<feature type="region of interest" description="Disordered" evidence="1">
    <location>
        <begin position="1"/>
        <end position="35"/>
    </location>
</feature>
<evidence type="ECO:0000256" key="1">
    <source>
        <dbReference type="SAM" id="MobiDB-lite"/>
    </source>
</evidence>
<dbReference type="PANTHER" id="PTHR33704">
    <property type="entry name" value="PROTEIN HEAT INTOLERANT 4-RELATED"/>
    <property type="match status" value="1"/>
</dbReference>
<feature type="compositionally biased region" description="Basic residues" evidence="1">
    <location>
        <begin position="8"/>
        <end position="22"/>
    </location>
</feature>
<evidence type="ECO:0000313" key="3">
    <source>
        <dbReference type="Proteomes" id="UP000315295"/>
    </source>
</evidence>
<evidence type="ECO:0000313" key="2">
    <source>
        <dbReference type="EMBL" id="TQD92990.1"/>
    </source>
</evidence>
<feature type="compositionally biased region" description="Basic and acidic residues" evidence="1">
    <location>
        <begin position="23"/>
        <end position="35"/>
    </location>
</feature>
<organism evidence="2 3">
    <name type="scientific">Malus baccata</name>
    <name type="common">Siberian crab apple</name>
    <name type="synonym">Pyrus baccata</name>
    <dbReference type="NCBI Taxonomy" id="106549"/>
    <lineage>
        <taxon>Eukaryota</taxon>
        <taxon>Viridiplantae</taxon>
        <taxon>Streptophyta</taxon>
        <taxon>Embryophyta</taxon>
        <taxon>Tracheophyta</taxon>
        <taxon>Spermatophyta</taxon>
        <taxon>Magnoliopsida</taxon>
        <taxon>eudicotyledons</taxon>
        <taxon>Gunneridae</taxon>
        <taxon>Pentapetalae</taxon>
        <taxon>rosids</taxon>
        <taxon>fabids</taxon>
        <taxon>Rosales</taxon>
        <taxon>Rosaceae</taxon>
        <taxon>Amygdaloideae</taxon>
        <taxon>Maleae</taxon>
        <taxon>Malus</taxon>
    </lineage>
</organism>
<dbReference type="EMBL" id="VIEB01000380">
    <property type="protein sequence ID" value="TQD92990.1"/>
    <property type="molecule type" value="Genomic_DNA"/>
</dbReference>
<dbReference type="InterPro" id="IPR039313">
    <property type="entry name" value="HIT4"/>
</dbReference>
<accession>A0A540M2M0</accession>
<sequence length="253" mass="29372">MQKEGAKRKASRKPTRPLRKRVKASEPKLEPEHLVEEPRKPKDLWKAVFPVGKGWDRMNSVHKECNWDFFNLERAFEEKGKLNHEVIGNKDKVYLFGTIECDFQRKNEFVVPVLIITRRKKMTVGVGGEEDEFAKFIIEETIGGDEELSPVVKAGLKEYVEDMLFDAKRNHRENKDSCSSVFSFIQTILGEGRCKCKYSDEGTNTLKRLSREEGFGNSRMYKFYPVQTPETPDISKAKYRFINKYYGTAPEVL</sequence>
<name>A0A540M2M0_MALBA</name>
<reference evidence="2 3" key="1">
    <citation type="journal article" date="2019" name="G3 (Bethesda)">
        <title>Sequencing of a Wild Apple (Malus baccata) Genome Unravels the Differences Between Cultivated and Wild Apple Species Regarding Disease Resistance and Cold Tolerance.</title>
        <authorList>
            <person name="Chen X."/>
        </authorList>
    </citation>
    <scope>NUCLEOTIDE SEQUENCE [LARGE SCALE GENOMIC DNA]</scope>
    <source>
        <strain evidence="3">cv. Shandingzi</strain>
        <tissue evidence="2">Leaves</tissue>
    </source>
</reference>
<comment type="caution">
    <text evidence="2">The sequence shown here is derived from an EMBL/GenBank/DDBJ whole genome shotgun (WGS) entry which is preliminary data.</text>
</comment>
<gene>
    <name evidence="2" type="ORF">C1H46_021470</name>
</gene>
<protein>
    <submittedName>
        <fullName evidence="2">Uncharacterized protein</fullName>
    </submittedName>
</protein>
<keyword evidence="3" id="KW-1185">Reference proteome</keyword>
<dbReference type="GO" id="GO:1900034">
    <property type="term" value="P:regulation of cellular response to heat"/>
    <property type="evidence" value="ECO:0007669"/>
    <property type="project" value="InterPro"/>
</dbReference>
<proteinExistence type="predicted"/>